<dbReference type="InterPro" id="IPR020846">
    <property type="entry name" value="MFS_dom"/>
</dbReference>
<dbReference type="PROSITE" id="PS50850">
    <property type="entry name" value="MFS"/>
    <property type="match status" value="1"/>
</dbReference>
<evidence type="ECO:0000256" key="5">
    <source>
        <dbReference type="SAM" id="MobiDB-lite"/>
    </source>
</evidence>
<dbReference type="PANTHER" id="PTHR42718:SF27">
    <property type="entry name" value="TRANSPORTER, PUTATIVE-RELATED"/>
    <property type="match status" value="1"/>
</dbReference>
<feature type="region of interest" description="Disordered" evidence="5">
    <location>
        <begin position="1"/>
        <end position="44"/>
    </location>
</feature>
<dbReference type="Gene3D" id="1.20.1250.20">
    <property type="entry name" value="MFS general substrate transporter like domains"/>
    <property type="match status" value="2"/>
</dbReference>
<accession>A0AAJ0DF05</accession>
<keyword evidence="9" id="KW-1185">Reference proteome</keyword>
<name>A0AAJ0DF05_9PEZI</name>
<comment type="subcellular location">
    <subcellularLocation>
        <location evidence="1">Membrane</location>
        <topology evidence="1">Multi-pass membrane protein</topology>
    </subcellularLocation>
</comment>
<dbReference type="Proteomes" id="UP001271007">
    <property type="component" value="Unassembled WGS sequence"/>
</dbReference>
<evidence type="ECO:0000313" key="9">
    <source>
        <dbReference type="Proteomes" id="UP001271007"/>
    </source>
</evidence>
<evidence type="ECO:0000256" key="1">
    <source>
        <dbReference type="ARBA" id="ARBA00004141"/>
    </source>
</evidence>
<feature type="compositionally biased region" description="Low complexity" evidence="5">
    <location>
        <begin position="22"/>
        <end position="38"/>
    </location>
</feature>
<feature type="transmembrane region" description="Helical" evidence="6">
    <location>
        <begin position="445"/>
        <end position="466"/>
    </location>
</feature>
<evidence type="ECO:0000256" key="2">
    <source>
        <dbReference type="ARBA" id="ARBA00022692"/>
    </source>
</evidence>
<feature type="transmembrane region" description="Helical" evidence="6">
    <location>
        <begin position="104"/>
        <end position="122"/>
    </location>
</feature>
<reference evidence="8" key="1">
    <citation type="submission" date="2023-04" db="EMBL/GenBank/DDBJ databases">
        <title>Black Yeasts Isolated from many extreme environments.</title>
        <authorList>
            <person name="Coleine C."/>
            <person name="Stajich J.E."/>
            <person name="Selbmann L."/>
        </authorList>
    </citation>
    <scope>NUCLEOTIDE SEQUENCE</scope>
    <source>
        <strain evidence="8">CCFEE 5312</strain>
    </source>
</reference>
<dbReference type="GO" id="GO:0016020">
    <property type="term" value="C:membrane"/>
    <property type="evidence" value="ECO:0007669"/>
    <property type="project" value="UniProtKB-SubCell"/>
</dbReference>
<gene>
    <name evidence="8" type="ORF">LTR09_006169</name>
</gene>
<evidence type="ECO:0000256" key="4">
    <source>
        <dbReference type="ARBA" id="ARBA00023136"/>
    </source>
</evidence>
<protein>
    <recommendedName>
        <fullName evidence="7">Major facilitator superfamily (MFS) profile domain-containing protein</fullName>
    </recommendedName>
</protein>
<dbReference type="SUPFAM" id="SSF103473">
    <property type="entry name" value="MFS general substrate transporter"/>
    <property type="match status" value="1"/>
</dbReference>
<feature type="transmembrane region" description="Helical" evidence="6">
    <location>
        <begin position="383"/>
        <end position="404"/>
    </location>
</feature>
<feature type="transmembrane region" description="Helical" evidence="6">
    <location>
        <begin position="160"/>
        <end position="180"/>
    </location>
</feature>
<feature type="transmembrane region" description="Helical" evidence="6">
    <location>
        <begin position="306"/>
        <end position="325"/>
    </location>
</feature>
<proteinExistence type="predicted"/>
<dbReference type="InterPro" id="IPR036259">
    <property type="entry name" value="MFS_trans_sf"/>
</dbReference>
<evidence type="ECO:0000259" key="7">
    <source>
        <dbReference type="PROSITE" id="PS50850"/>
    </source>
</evidence>
<feature type="transmembrane region" description="Helical" evidence="6">
    <location>
        <begin position="346"/>
        <end position="371"/>
    </location>
</feature>
<feature type="compositionally biased region" description="Polar residues" evidence="5">
    <location>
        <begin position="1"/>
        <end position="12"/>
    </location>
</feature>
<evidence type="ECO:0000313" key="8">
    <source>
        <dbReference type="EMBL" id="KAK3052687.1"/>
    </source>
</evidence>
<dbReference type="InterPro" id="IPR011701">
    <property type="entry name" value="MFS"/>
</dbReference>
<dbReference type="EMBL" id="JAWDJX010000019">
    <property type="protein sequence ID" value="KAK3052687.1"/>
    <property type="molecule type" value="Genomic_DNA"/>
</dbReference>
<keyword evidence="4 6" id="KW-0472">Membrane</keyword>
<dbReference type="Pfam" id="PF07690">
    <property type="entry name" value="MFS_1"/>
    <property type="match status" value="1"/>
</dbReference>
<comment type="caution">
    <text evidence="8">The sequence shown here is derived from an EMBL/GenBank/DDBJ whole genome shotgun (WGS) entry which is preliminary data.</text>
</comment>
<feature type="transmembrane region" description="Helical" evidence="6">
    <location>
        <begin position="521"/>
        <end position="541"/>
    </location>
</feature>
<feature type="transmembrane region" description="Helical" evidence="6">
    <location>
        <begin position="478"/>
        <end position="501"/>
    </location>
</feature>
<feature type="domain" description="Major facilitator superfamily (MFS) profile" evidence="7">
    <location>
        <begin position="66"/>
        <end position="545"/>
    </location>
</feature>
<keyword evidence="2 6" id="KW-0812">Transmembrane</keyword>
<keyword evidence="3 6" id="KW-1133">Transmembrane helix</keyword>
<evidence type="ECO:0000256" key="6">
    <source>
        <dbReference type="SAM" id="Phobius"/>
    </source>
</evidence>
<dbReference type="PANTHER" id="PTHR42718">
    <property type="entry name" value="MAJOR FACILITATOR SUPERFAMILY MULTIDRUG TRANSPORTER MFSC"/>
    <property type="match status" value="1"/>
</dbReference>
<feature type="transmembrane region" description="Helical" evidence="6">
    <location>
        <begin position="274"/>
        <end position="294"/>
    </location>
</feature>
<dbReference type="GO" id="GO:0022857">
    <property type="term" value="F:transmembrane transporter activity"/>
    <property type="evidence" value="ECO:0007669"/>
    <property type="project" value="InterPro"/>
</dbReference>
<feature type="transmembrane region" description="Helical" evidence="6">
    <location>
        <begin position="134"/>
        <end position="154"/>
    </location>
</feature>
<feature type="transmembrane region" description="Helical" evidence="6">
    <location>
        <begin position="66"/>
        <end position="84"/>
    </location>
</feature>
<organism evidence="8 9">
    <name type="scientific">Extremus antarcticus</name>
    <dbReference type="NCBI Taxonomy" id="702011"/>
    <lineage>
        <taxon>Eukaryota</taxon>
        <taxon>Fungi</taxon>
        <taxon>Dikarya</taxon>
        <taxon>Ascomycota</taxon>
        <taxon>Pezizomycotina</taxon>
        <taxon>Dothideomycetes</taxon>
        <taxon>Dothideomycetidae</taxon>
        <taxon>Mycosphaerellales</taxon>
        <taxon>Extremaceae</taxon>
        <taxon>Extremus</taxon>
    </lineage>
</organism>
<feature type="transmembrane region" description="Helical" evidence="6">
    <location>
        <begin position="223"/>
        <end position="243"/>
    </location>
</feature>
<dbReference type="AlphaFoldDB" id="A0AAJ0DF05"/>
<sequence length="552" mass="58737">MSHTQIELTSIQPPDATAKGTSSLRRPSSSHASGRPSSIAGFDGNIDDDPLHSLERTVTVTSKSRTAIIITCVTLITAISTLLNGLTTVALPTMAKELDIPEGLLLWPSSIQALTNGCTLLIAGSVSDALGSRFMYLLGCVLQAGFVLGCGLSRTTTQIILFRGLSGVALSFCLPSAVSIITRSFVGKRRDFAFAAMGGGQPIGFAVGLALGGVLTDSMRWRWGFYMAAIIDGAIFAVALWGLPRGIDAPPDSQGAADFTWGQKFEQLKHDIDWVGAIIASISLASLSYVFATITGSTASIKQPASIALLIVAFGLIPVFVYWVGRREKLGRPAIIPNSLWRNSAFTAMCLAVFLTWGSFNAFETILTFFFQDVQLLSATRSSLYFLPAPVSGAASNIVIGFIVHKVSAHWLVFGGCTISAFGPFVMAFAKPHSSYWSHAFLSNIFNPVGADSLYTVANLLITNVFPPKTHGLAGGVFNTVAQIGKSVGLALVAVIAASVTKNSDYKDKRSPEALLVGYNATFWFCFAMILVTIVIAVFGLRKAGKVGHKRD</sequence>
<feature type="transmembrane region" description="Helical" evidence="6">
    <location>
        <begin position="411"/>
        <end position="430"/>
    </location>
</feature>
<evidence type="ECO:0000256" key="3">
    <source>
        <dbReference type="ARBA" id="ARBA00022989"/>
    </source>
</evidence>
<feature type="transmembrane region" description="Helical" evidence="6">
    <location>
        <begin position="192"/>
        <end position="211"/>
    </location>
</feature>